<evidence type="ECO:0000313" key="3">
    <source>
        <dbReference type="Proteomes" id="UP000503011"/>
    </source>
</evidence>
<gene>
    <name evidence="2" type="ORF">Psuf_053220</name>
</gene>
<dbReference type="PANTHER" id="PTHR43734">
    <property type="entry name" value="PHYTOENE DESATURASE"/>
    <property type="match status" value="1"/>
</dbReference>
<protein>
    <recommendedName>
        <fullName evidence="4">Amine oxidase domain-containing protein</fullName>
    </recommendedName>
</protein>
<dbReference type="InterPro" id="IPR036188">
    <property type="entry name" value="FAD/NAD-bd_sf"/>
</dbReference>
<feature type="region of interest" description="Disordered" evidence="1">
    <location>
        <begin position="232"/>
        <end position="267"/>
    </location>
</feature>
<keyword evidence="3" id="KW-1185">Reference proteome</keyword>
<proteinExistence type="predicted"/>
<dbReference type="SUPFAM" id="SSF51905">
    <property type="entry name" value="FAD/NAD(P)-binding domain"/>
    <property type="match status" value="1"/>
</dbReference>
<accession>A0A6F8YPP8</accession>
<reference evidence="2 3" key="1">
    <citation type="submission" date="2020-03" db="EMBL/GenBank/DDBJ databases">
        <title>Whole genome shotgun sequence of Phytohabitans suffuscus NBRC 105367.</title>
        <authorList>
            <person name="Komaki H."/>
            <person name="Tamura T."/>
        </authorList>
    </citation>
    <scope>NUCLEOTIDE SEQUENCE [LARGE SCALE GENOMIC DNA]</scope>
    <source>
        <strain evidence="2 3">NBRC 105367</strain>
    </source>
</reference>
<organism evidence="2 3">
    <name type="scientific">Phytohabitans suffuscus</name>
    <dbReference type="NCBI Taxonomy" id="624315"/>
    <lineage>
        <taxon>Bacteria</taxon>
        <taxon>Bacillati</taxon>
        <taxon>Actinomycetota</taxon>
        <taxon>Actinomycetes</taxon>
        <taxon>Micromonosporales</taxon>
        <taxon>Micromonosporaceae</taxon>
    </lineage>
</organism>
<dbReference type="EMBL" id="AP022871">
    <property type="protein sequence ID" value="BCB88009.1"/>
    <property type="molecule type" value="Genomic_DNA"/>
</dbReference>
<dbReference type="PANTHER" id="PTHR43734:SF1">
    <property type="entry name" value="PHYTOENE DESATURASE"/>
    <property type="match status" value="1"/>
</dbReference>
<dbReference type="Gene3D" id="3.50.50.60">
    <property type="entry name" value="FAD/NAD(P)-binding domain"/>
    <property type="match status" value="1"/>
</dbReference>
<evidence type="ECO:0008006" key="4">
    <source>
        <dbReference type="Google" id="ProtNLM"/>
    </source>
</evidence>
<sequence length="267" mass="28251">MNVVVVGAGVGGLTAAVRLAAAGHEVTVLERSAAVGGKLARYARDGFVFDTGPSLLTLPEVFGDLLPDPRKLLGASKAVAPVPLDPIVRHRFPDGTVLDSCRDPDAFAGRIGAALGPAAAAEWTALWRRAGRIWDTSWRHVLRTSLSPARQLWRMPDLWAIRPGQTLRGVGSATRGCGCSWTGTRRTPAPTPAGRPPRCSRRRTRSWPTAAGTCPAAWPRSPTRCCPAAWTSAWSSAPGRRSPPSTRRAAGSTGYAPAPNASPPTSW</sequence>
<dbReference type="PRINTS" id="PR00419">
    <property type="entry name" value="ADXRDTASE"/>
</dbReference>
<feature type="region of interest" description="Disordered" evidence="1">
    <location>
        <begin position="181"/>
        <end position="215"/>
    </location>
</feature>
<dbReference type="KEGG" id="psuu:Psuf_053220"/>
<evidence type="ECO:0000256" key="1">
    <source>
        <dbReference type="SAM" id="MobiDB-lite"/>
    </source>
</evidence>
<reference evidence="2 3" key="2">
    <citation type="submission" date="2020-03" db="EMBL/GenBank/DDBJ databases">
        <authorList>
            <person name="Ichikawa N."/>
            <person name="Kimura A."/>
            <person name="Kitahashi Y."/>
            <person name="Uohara A."/>
        </authorList>
    </citation>
    <scope>NUCLEOTIDE SEQUENCE [LARGE SCALE GENOMIC DNA]</scope>
    <source>
        <strain evidence="2 3">NBRC 105367</strain>
    </source>
</reference>
<name>A0A6F8YPP8_9ACTN</name>
<dbReference type="Pfam" id="PF13450">
    <property type="entry name" value="NAD_binding_8"/>
    <property type="match status" value="1"/>
</dbReference>
<evidence type="ECO:0000313" key="2">
    <source>
        <dbReference type="EMBL" id="BCB88009.1"/>
    </source>
</evidence>
<dbReference type="AlphaFoldDB" id="A0A6F8YPP8"/>
<dbReference type="Proteomes" id="UP000503011">
    <property type="component" value="Chromosome"/>
</dbReference>